<organism evidence="8 9">
    <name type="scientific">Kingella denitrificans ATCC 33394</name>
    <dbReference type="NCBI Taxonomy" id="888741"/>
    <lineage>
        <taxon>Bacteria</taxon>
        <taxon>Pseudomonadati</taxon>
        <taxon>Pseudomonadota</taxon>
        <taxon>Betaproteobacteria</taxon>
        <taxon>Neisseriales</taxon>
        <taxon>Neisseriaceae</taxon>
        <taxon>Kingella</taxon>
    </lineage>
</organism>
<evidence type="ECO:0000313" key="8">
    <source>
        <dbReference type="EMBL" id="EGC16493.1"/>
    </source>
</evidence>
<keyword evidence="4 6" id="KW-1133">Transmembrane helix</keyword>
<dbReference type="Pfam" id="PF03600">
    <property type="entry name" value="CitMHS"/>
    <property type="match status" value="1"/>
</dbReference>
<feature type="transmembrane region" description="Helical" evidence="6">
    <location>
        <begin position="191"/>
        <end position="209"/>
    </location>
</feature>
<dbReference type="EMBL" id="AEWV01000041">
    <property type="protein sequence ID" value="EGC16493.1"/>
    <property type="molecule type" value="Genomic_DNA"/>
</dbReference>
<keyword evidence="5 6" id="KW-0472">Membrane</keyword>
<comment type="caution">
    <text evidence="8">The sequence shown here is derived from an EMBL/GenBank/DDBJ whole genome shotgun (WGS) entry which is preliminary data.</text>
</comment>
<feature type="domain" description="Citrate transporter-like" evidence="7">
    <location>
        <begin position="13"/>
        <end position="399"/>
    </location>
</feature>
<evidence type="ECO:0000256" key="1">
    <source>
        <dbReference type="ARBA" id="ARBA00004141"/>
    </source>
</evidence>
<feature type="transmembrane region" description="Helical" evidence="6">
    <location>
        <begin position="433"/>
        <end position="452"/>
    </location>
</feature>
<feature type="transmembrane region" description="Helical" evidence="6">
    <location>
        <begin position="350"/>
        <end position="378"/>
    </location>
</feature>
<dbReference type="RefSeq" id="WP_003784191.1">
    <property type="nucleotide sequence ID" value="NZ_GL870929.1"/>
</dbReference>
<dbReference type="InterPro" id="IPR014738">
    <property type="entry name" value="Citrate_transporter"/>
</dbReference>
<feature type="transmembrane region" description="Helical" evidence="6">
    <location>
        <begin position="304"/>
        <end position="330"/>
    </location>
</feature>
<feature type="transmembrane region" description="Helical" evidence="6">
    <location>
        <begin position="70"/>
        <end position="94"/>
    </location>
</feature>
<dbReference type="NCBIfam" id="TIGR00784">
    <property type="entry name" value="citMHS"/>
    <property type="match status" value="1"/>
</dbReference>
<name>F0F1V2_9NEIS</name>
<evidence type="ECO:0000256" key="3">
    <source>
        <dbReference type="ARBA" id="ARBA00022692"/>
    </source>
</evidence>
<evidence type="ECO:0000256" key="6">
    <source>
        <dbReference type="SAM" id="Phobius"/>
    </source>
</evidence>
<dbReference type="AlphaFoldDB" id="F0F1V2"/>
<dbReference type="InterPro" id="IPR004680">
    <property type="entry name" value="Cit_transptr-like_dom"/>
</dbReference>
<keyword evidence="3 6" id="KW-0812">Transmembrane</keyword>
<accession>F0F1V2</accession>
<dbReference type="GO" id="GO:0015137">
    <property type="term" value="F:citrate transmembrane transporter activity"/>
    <property type="evidence" value="ECO:0007669"/>
    <property type="project" value="InterPro"/>
</dbReference>
<proteinExistence type="predicted"/>
<evidence type="ECO:0000256" key="2">
    <source>
        <dbReference type="ARBA" id="ARBA00022448"/>
    </source>
</evidence>
<keyword evidence="9" id="KW-1185">Reference proteome</keyword>
<feature type="transmembrane region" description="Helical" evidence="6">
    <location>
        <begin position="273"/>
        <end position="292"/>
    </location>
</feature>
<dbReference type="Proteomes" id="UP000004088">
    <property type="component" value="Unassembled WGS sequence"/>
</dbReference>
<dbReference type="GO" id="GO:0016020">
    <property type="term" value="C:membrane"/>
    <property type="evidence" value="ECO:0007669"/>
    <property type="project" value="UniProtKB-SubCell"/>
</dbReference>
<dbReference type="HOGENOM" id="CLU_044454_0_1_4"/>
<sequence>MLALFGVLIVAGFMLLIMTRKAPPFTALVLVPLAVGLGTGWFGEFGYTASDIPKFAIAGMIGNAKLDINGVAGTALMLLFAILYFGMMLTAGLFNPAVNFIVKVIKGDPLKVLVGTALLALTVSVDGDGSTTTLVVCSALIPVYKKLNMKMMDLAVIVILSNSIMNLLPWGGPTARIITALNVDEGELMRLLIPGMVMASVWVIAVAVIRGMQERKRLGIREFTHKELAAIMAEQYREDADLARPKMVWFNFILTAILMIQLIFGGMFGLPKIHAALIFATGLAIALTVNYPRPVNQRRIVEKYGAAAVPVIFMVLAAGVFMGVLSGTGMNQAMGHSLATLIPERFGSHWALIVALLSVPGTFFLSNDAFYLGVLPVLNEVGLRNGFSALDIALASTAGQAFHLLSPLVGFIYLLLQQTGVDMGKWQLESAKWAIGIFVLFALSMFLFAGVAL</sequence>
<evidence type="ECO:0000256" key="5">
    <source>
        <dbReference type="ARBA" id="ARBA00023136"/>
    </source>
</evidence>
<feature type="transmembrane region" description="Helical" evidence="6">
    <location>
        <begin position="153"/>
        <end position="171"/>
    </location>
</feature>
<reference evidence="8 9" key="1">
    <citation type="submission" date="2011-01" db="EMBL/GenBank/DDBJ databases">
        <authorList>
            <person name="Muzny D."/>
            <person name="Qin X."/>
            <person name="Deng J."/>
            <person name="Jiang H."/>
            <person name="Liu Y."/>
            <person name="Qu J."/>
            <person name="Song X.-Z."/>
            <person name="Zhang L."/>
            <person name="Thornton R."/>
            <person name="Coyle M."/>
            <person name="Francisco L."/>
            <person name="Jackson L."/>
            <person name="Javaid M."/>
            <person name="Korchina V."/>
            <person name="Kovar C."/>
            <person name="Mata R."/>
            <person name="Mathew T."/>
            <person name="Ngo R."/>
            <person name="Nguyen L."/>
            <person name="Nguyen N."/>
            <person name="Okwuonu G."/>
            <person name="Ongeri F."/>
            <person name="Pham C."/>
            <person name="Simmons D."/>
            <person name="Wilczek-Boney K."/>
            <person name="Hale W."/>
            <person name="Jakkamsetti A."/>
            <person name="Pham P."/>
            <person name="Ruth R."/>
            <person name="San Lucas F."/>
            <person name="Warren J."/>
            <person name="Zhang J."/>
            <person name="Zhao Z."/>
            <person name="Zhou C."/>
            <person name="Zhu D."/>
            <person name="Lee S."/>
            <person name="Bess C."/>
            <person name="Blankenburg K."/>
            <person name="Forbes L."/>
            <person name="Fu Q."/>
            <person name="Gubbala S."/>
            <person name="Hirani K."/>
            <person name="Jayaseelan J.C."/>
            <person name="Lara F."/>
            <person name="Munidasa M."/>
            <person name="Palculict T."/>
            <person name="Patil S."/>
            <person name="Pu L.-L."/>
            <person name="Saada N."/>
            <person name="Tang L."/>
            <person name="Weissenberger G."/>
            <person name="Zhu Y."/>
            <person name="Hemphill L."/>
            <person name="Shang Y."/>
            <person name="Youmans B."/>
            <person name="Ayvaz T."/>
            <person name="Ross M."/>
            <person name="Santibanez J."/>
            <person name="Aqrawi P."/>
            <person name="Gross S."/>
            <person name="Joshi V."/>
            <person name="Fowler G."/>
            <person name="Nazareth L."/>
            <person name="Reid J."/>
            <person name="Worley K."/>
            <person name="Petrosino J."/>
            <person name="Highlander S."/>
            <person name="Gibbs R."/>
        </authorList>
    </citation>
    <scope>NUCLEOTIDE SEQUENCE [LARGE SCALE GENOMIC DNA]</scope>
    <source>
        <strain evidence="8 9">ATCC 33394</strain>
    </source>
</reference>
<evidence type="ECO:0000259" key="7">
    <source>
        <dbReference type="Pfam" id="PF03600"/>
    </source>
</evidence>
<evidence type="ECO:0000313" key="9">
    <source>
        <dbReference type="Proteomes" id="UP000004088"/>
    </source>
</evidence>
<feature type="transmembrane region" description="Helical" evidence="6">
    <location>
        <begin position="29"/>
        <end position="49"/>
    </location>
</feature>
<protein>
    <submittedName>
        <fullName evidence="8">Citrate transporter</fullName>
    </submittedName>
</protein>
<feature type="transmembrane region" description="Helical" evidence="6">
    <location>
        <begin position="390"/>
        <end position="413"/>
    </location>
</feature>
<feature type="transmembrane region" description="Helical" evidence="6">
    <location>
        <begin position="114"/>
        <end position="141"/>
    </location>
</feature>
<gene>
    <name evidence="8" type="primary">citN</name>
    <name evidence="8" type="ORF">HMPREF9098_2087</name>
</gene>
<dbReference type="STRING" id="888741.HMPREF9098_2087"/>
<evidence type="ECO:0000256" key="4">
    <source>
        <dbReference type="ARBA" id="ARBA00022989"/>
    </source>
</evidence>
<feature type="transmembrane region" description="Helical" evidence="6">
    <location>
        <begin position="247"/>
        <end position="267"/>
    </location>
</feature>
<comment type="subcellular location">
    <subcellularLocation>
        <location evidence="1">Membrane</location>
        <topology evidence="1">Multi-pass membrane protein</topology>
    </subcellularLocation>
</comment>
<keyword evidence="2" id="KW-0813">Transport</keyword>